<dbReference type="Proteomes" id="UP000051260">
    <property type="component" value="Unassembled WGS sequence"/>
</dbReference>
<organism evidence="2 3">
    <name type="scientific">Ruegeria denitrificans</name>
    <dbReference type="NCBI Taxonomy" id="1715692"/>
    <lineage>
        <taxon>Bacteria</taxon>
        <taxon>Pseudomonadati</taxon>
        <taxon>Pseudomonadota</taxon>
        <taxon>Alphaproteobacteria</taxon>
        <taxon>Rhodobacterales</taxon>
        <taxon>Roseobacteraceae</taxon>
        <taxon>Ruegeria</taxon>
    </lineage>
</organism>
<name>A0A0N7M865_9RHOB</name>
<sequence length="629" mass="69724">MQNEPGGNISKLDGVDSLSTILPMMPILPGESFVSWVSRFARVQCDMSAKEFSSFVRIPLQDLARTRDNAVEQMHQLTGIPAKRLTQGGYKQLAFRYYKHRDEEFHSEFVAGNRVSYCPQCILNDISDCPQSLRMPVGKINWAFSPVRTCPVHSVPLVREPGRGRGNLFLDLAAHMPDEARLAKLAEIGKQRRVSELQSYLEARLEGRPGPEWLDGQLIDLASRASEMLGACIAFGPNANLPNLSQEDWDLAGSVGYEFTKRGPEGVREGLEAVQSKTPCSKIQAGPQGVFGVLYQWIQFKKNRKPIGPFREVFREHILETMPIGAGTILFGEPVLQRRRHSVASLSQKFGVHPRTVQNALMVADLLPAGYDAKRDFGAIDVARSEDLLRRMRRSVPISEVPKYLGCKRPQVAQLIEARMLKPIAGCRDGRRSIAQGVDANDLDSFVNRLRSFGQSISEPSEGVLGIANAAEALKVPAVKIVELLLQRQLTGVELLDEELRYQSVLVDVAEVGEKLGCRTGSPGKSISDVARKLGLSATSVDFLLRTPPDGMEPVLKICGQTRHMGQMRDLVSPASVDRFKVDYQKITDVATRMATTVPEARRKLKSRGILPVWEPKAAGVELYRTSEF</sequence>
<gene>
    <name evidence="2" type="ORF">RUE5091_00186</name>
</gene>
<evidence type="ECO:0000313" key="3">
    <source>
        <dbReference type="Proteomes" id="UP000051260"/>
    </source>
</evidence>
<dbReference type="AlphaFoldDB" id="A0A0N7M865"/>
<dbReference type="STRING" id="1715692.RUE5091_00186"/>
<dbReference type="Pfam" id="PF06527">
    <property type="entry name" value="TniQ"/>
    <property type="match status" value="1"/>
</dbReference>
<feature type="domain" description="TniQ" evidence="1">
    <location>
        <begin position="26"/>
        <end position="157"/>
    </location>
</feature>
<proteinExistence type="predicted"/>
<accession>A0A0N7M865</accession>
<evidence type="ECO:0000259" key="1">
    <source>
        <dbReference type="Pfam" id="PF06527"/>
    </source>
</evidence>
<dbReference type="InterPro" id="IPR009492">
    <property type="entry name" value="TniQ"/>
</dbReference>
<dbReference type="EMBL" id="CYUD01000001">
    <property type="protein sequence ID" value="CUJ84143.1"/>
    <property type="molecule type" value="Genomic_DNA"/>
</dbReference>
<dbReference type="OrthoDB" id="7595282at2"/>
<keyword evidence="3" id="KW-1185">Reference proteome</keyword>
<evidence type="ECO:0000313" key="2">
    <source>
        <dbReference type="EMBL" id="CUJ84143.1"/>
    </source>
</evidence>
<reference evidence="3" key="1">
    <citation type="submission" date="2015-09" db="EMBL/GenBank/DDBJ databases">
        <authorList>
            <person name="Rodrigo-Torres L."/>
            <person name="Arahal D.R."/>
        </authorList>
    </citation>
    <scope>NUCLEOTIDE SEQUENCE [LARGE SCALE GENOMIC DNA]</scope>
    <source>
        <strain evidence="3">CECT 5091</strain>
    </source>
</reference>
<dbReference type="RefSeq" id="WP_058279994.1">
    <property type="nucleotide sequence ID" value="NZ_CYUD01000001.1"/>
</dbReference>
<protein>
    <recommendedName>
        <fullName evidence="1">TniQ domain-containing protein</fullName>
    </recommendedName>
</protein>